<dbReference type="PANTHER" id="PTHR30466">
    <property type="entry name" value="FLAVIN REDUCTASE"/>
    <property type="match status" value="1"/>
</dbReference>
<proteinExistence type="predicted"/>
<dbReference type="InterPro" id="IPR002563">
    <property type="entry name" value="Flavin_Rdtase-like_dom"/>
</dbReference>
<organism evidence="4 5">
    <name type="scientific">Brevibacterium daeguense</name>
    <dbReference type="NCBI Taxonomy" id="909936"/>
    <lineage>
        <taxon>Bacteria</taxon>
        <taxon>Bacillati</taxon>
        <taxon>Actinomycetota</taxon>
        <taxon>Actinomycetes</taxon>
        <taxon>Micrococcales</taxon>
        <taxon>Brevibacteriaceae</taxon>
        <taxon>Brevibacterium</taxon>
    </lineage>
</organism>
<dbReference type="PANTHER" id="PTHR30466:SF1">
    <property type="entry name" value="FMN REDUCTASE (NADH) RUTF"/>
    <property type="match status" value="1"/>
</dbReference>
<dbReference type="RefSeq" id="WP_236864876.1">
    <property type="nucleotide sequence ID" value="NZ_BAABAZ010000004.1"/>
</dbReference>
<gene>
    <name evidence="4" type="ORF">GCM10022261_04340</name>
</gene>
<evidence type="ECO:0000313" key="5">
    <source>
        <dbReference type="Proteomes" id="UP001501586"/>
    </source>
</evidence>
<dbReference type="Gene3D" id="2.30.110.10">
    <property type="entry name" value="Electron Transport, Fmn-binding Protein, Chain A"/>
    <property type="match status" value="1"/>
</dbReference>
<reference evidence="5" key="1">
    <citation type="journal article" date="2019" name="Int. J. Syst. Evol. Microbiol.">
        <title>The Global Catalogue of Microorganisms (GCM) 10K type strain sequencing project: providing services to taxonomists for standard genome sequencing and annotation.</title>
        <authorList>
            <consortium name="The Broad Institute Genomics Platform"/>
            <consortium name="The Broad Institute Genome Sequencing Center for Infectious Disease"/>
            <person name="Wu L."/>
            <person name="Ma J."/>
        </authorList>
    </citation>
    <scope>NUCLEOTIDE SEQUENCE [LARGE SCALE GENOMIC DNA]</scope>
    <source>
        <strain evidence="5">JCM 17458</strain>
    </source>
</reference>
<name>A0ABP8EFZ7_9MICO</name>
<keyword evidence="5" id="KW-1185">Reference proteome</keyword>
<dbReference type="Pfam" id="PF01613">
    <property type="entry name" value="Flavin_Reduct"/>
    <property type="match status" value="1"/>
</dbReference>
<dbReference type="InterPro" id="IPR050268">
    <property type="entry name" value="NADH-dep_flavin_reductase"/>
</dbReference>
<dbReference type="InterPro" id="IPR012349">
    <property type="entry name" value="Split_barrel_FMN-bd"/>
</dbReference>
<dbReference type="Proteomes" id="UP001501586">
    <property type="component" value="Unassembled WGS sequence"/>
</dbReference>
<evidence type="ECO:0000259" key="3">
    <source>
        <dbReference type="SMART" id="SM00903"/>
    </source>
</evidence>
<feature type="compositionally biased region" description="Low complexity" evidence="2">
    <location>
        <begin position="1"/>
        <end position="17"/>
    </location>
</feature>
<dbReference type="SMART" id="SM00903">
    <property type="entry name" value="Flavin_Reduct"/>
    <property type="match status" value="1"/>
</dbReference>
<feature type="domain" description="Flavin reductase like" evidence="3">
    <location>
        <begin position="43"/>
        <end position="190"/>
    </location>
</feature>
<sequence length="198" mass="20558">MHVDLATAPAGTTGRPASGSGTAPESGAVSARPAAADDLKNAFRSHPAGVNLITADDGSGPVAMTVTSLISVSAEPPLMAFSASALSSATPTLLQAETVVVHFLAPAQIELAKLGATSGVDRFADRSQWTRLADGTPVFHDCDFWIRTKVVNKMTAGGSTVFLLEALECADCERSAEAPALVYRNRTWHALEQHSSIG</sequence>
<dbReference type="SUPFAM" id="SSF50475">
    <property type="entry name" value="FMN-binding split barrel"/>
    <property type="match status" value="1"/>
</dbReference>
<keyword evidence="1" id="KW-0560">Oxidoreductase</keyword>
<protein>
    <submittedName>
        <fullName evidence="4">Flavin reductase family protein</fullName>
    </submittedName>
</protein>
<evidence type="ECO:0000256" key="1">
    <source>
        <dbReference type="ARBA" id="ARBA00023002"/>
    </source>
</evidence>
<evidence type="ECO:0000256" key="2">
    <source>
        <dbReference type="SAM" id="MobiDB-lite"/>
    </source>
</evidence>
<feature type="region of interest" description="Disordered" evidence="2">
    <location>
        <begin position="1"/>
        <end position="34"/>
    </location>
</feature>
<evidence type="ECO:0000313" key="4">
    <source>
        <dbReference type="EMBL" id="GAA4282903.1"/>
    </source>
</evidence>
<dbReference type="EMBL" id="BAABAZ010000004">
    <property type="protein sequence ID" value="GAA4282903.1"/>
    <property type="molecule type" value="Genomic_DNA"/>
</dbReference>
<accession>A0ABP8EFZ7</accession>
<comment type="caution">
    <text evidence="4">The sequence shown here is derived from an EMBL/GenBank/DDBJ whole genome shotgun (WGS) entry which is preliminary data.</text>
</comment>